<keyword evidence="5" id="KW-0472">Membrane</keyword>
<accession>A0ABX1YNG1</accession>
<gene>
    <name evidence="10" type="ORF">GC101_26785</name>
</gene>
<dbReference type="NCBIfam" id="TIGR02887">
    <property type="entry name" value="spore_ger_x_C"/>
    <property type="match status" value="1"/>
</dbReference>
<keyword evidence="3" id="KW-0309">Germination</keyword>
<evidence type="ECO:0000256" key="5">
    <source>
        <dbReference type="ARBA" id="ARBA00023136"/>
    </source>
</evidence>
<keyword evidence="6" id="KW-0564">Palmitate</keyword>
<dbReference type="InterPro" id="IPR038501">
    <property type="entry name" value="Spore_GerAC_C_sf"/>
</dbReference>
<keyword evidence="7" id="KW-0449">Lipoprotein</keyword>
<dbReference type="InterPro" id="IPR057336">
    <property type="entry name" value="GerAC_N"/>
</dbReference>
<feature type="domain" description="Spore germination GerAC-like C-terminal" evidence="8">
    <location>
        <begin position="225"/>
        <end position="389"/>
    </location>
</feature>
<comment type="caution">
    <text evidence="10">The sequence shown here is derived from an EMBL/GenBank/DDBJ whole genome shotgun (WGS) entry which is preliminary data.</text>
</comment>
<evidence type="ECO:0000313" key="11">
    <source>
        <dbReference type="Proteomes" id="UP000596857"/>
    </source>
</evidence>
<comment type="similarity">
    <text evidence="2">Belongs to the GerABKC lipoprotein family.</text>
</comment>
<feature type="domain" description="Spore germination protein N-terminal" evidence="9">
    <location>
        <begin position="24"/>
        <end position="197"/>
    </location>
</feature>
<evidence type="ECO:0000259" key="8">
    <source>
        <dbReference type="Pfam" id="PF05504"/>
    </source>
</evidence>
<evidence type="ECO:0000256" key="2">
    <source>
        <dbReference type="ARBA" id="ARBA00007886"/>
    </source>
</evidence>
<evidence type="ECO:0000256" key="7">
    <source>
        <dbReference type="ARBA" id="ARBA00023288"/>
    </source>
</evidence>
<keyword evidence="11" id="KW-1185">Reference proteome</keyword>
<dbReference type="RefSeq" id="WP_171719825.1">
    <property type="nucleotide sequence ID" value="NZ_WHOB01000079.1"/>
</dbReference>
<dbReference type="InterPro" id="IPR008844">
    <property type="entry name" value="Spore_GerAC-like"/>
</dbReference>
<evidence type="ECO:0000256" key="1">
    <source>
        <dbReference type="ARBA" id="ARBA00004635"/>
    </source>
</evidence>
<evidence type="ECO:0000256" key="4">
    <source>
        <dbReference type="ARBA" id="ARBA00022729"/>
    </source>
</evidence>
<reference evidence="10 11" key="1">
    <citation type="submission" date="2019-10" db="EMBL/GenBank/DDBJ databases">
        <title>Description of Paenibacillus terricola sp. nov.</title>
        <authorList>
            <person name="Carlier A."/>
            <person name="Qi S."/>
        </authorList>
    </citation>
    <scope>NUCLEOTIDE SEQUENCE [LARGE SCALE GENOMIC DNA]</scope>
    <source>
        <strain evidence="10 11">LMG 31459</strain>
    </source>
</reference>
<protein>
    <submittedName>
        <fullName evidence="10">Ger(X)C family spore germination protein</fullName>
    </submittedName>
</protein>
<evidence type="ECO:0000256" key="3">
    <source>
        <dbReference type="ARBA" id="ARBA00022544"/>
    </source>
</evidence>
<evidence type="ECO:0000256" key="6">
    <source>
        <dbReference type="ARBA" id="ARBA00023139"/>
    </source>
</evidence>
<sequence length="402" mass="44524">MRGRRALTILLILSLLSLTGCWSRKELNDLALVMALGIDLVPEGYAVTAQVMNPSEAGNQKGASSGSLPVVTYKSVGRTVPDALQRMLSMTPRMLYLSHIRVLVFGEALARSGVSDALDFISRNHQLRTDFFLLVAKNSKASNILEIITPFEHIPANSLYSSILVSHKKWAATGKVTLQQFITELERGGSNPIMSGVQLKGDVEEGESAKNVQGISPKTLIQHAGIAVFKKDKLVGWLGEPLSKSVNYTLNDVDSTVGNVPSPDGGTVGFIVYRADTSMDIKLNDQGKPEFTVQLNIEANLTTVEGTLDLNKPSSIEGIEKNLEKRFDDRMASDIREVQQKYNSDIFGFGEALHRKYPKLWKDYRDHWEDSFKTVKIDVHSKVAVRRIGSVIQPLKRELEEK</sequence>
<name>A0ABX1YNG1_9BACL</name>
<dbReference type="PANTHER" id="PTHR35789:SF1">
    <property type="entry name" value="SPORE GERMINATION PROTEIN B3"/>
    <property type="match status" value="1"/>
</dbReference>
<evidence type="ECO:0000313" key="10">
    <source>
        <dbReference type="EMBL" id="NOU82477.1"/>
    </source>
</evidence>
<dbReference type="Pfam" id="PF25198">
    <property type="entry name" value="Spore_GerAC_N"/>
    <property type="match status" value="1"/>
</dbReference>
<evidence type="ECO:0000259" key="9">
    <source>
        <dbReference type="Pfam" id="PF25198"/>
    </source>
</evidence>
<dbReference type="Pfam" id="PF05504">
    <property type="entry name" value="Spore_GerAC"/>
    <property type="match status" value="1"/>
</dbReference>
<dbReference type="Gene3D" id="3.30.300.210">
    <property type="entry name" value="Nutrient germinant receptor protein C, domain 3"/>
    <property type="match status" value="1"/>
</dbReference>
<dbReference type="PANTHER" id="PTHR35789">
    <property type="entry name" value="SPORE GERMINATION PROTEIN B3"/>
    <property type="match status" value="1"/>
</dbReference>
<dbReference type="Proteomes" id="UP000596857">
    <property type="component" value="Unassembled WGS sequence"/>
</dbReference>
<dbReference type="InterPro" id="IPR046953">
    <property type="entry name" value="Spore_GerAC-like_C"/>
</dbReference>
<dbReference type="EMBL" id="WHOB01000079">
    <property type="protein sequence ID" value="NOU82477.1"/>
    <property type="molecule type" value="Genomic_DNA"/>
</dbReference>
<keyword evidence="4" id="KW-0732">Signal</keyword>
<comment type="subcellular location">
    <subcellularLocation>
        <location evidence="1">Membrane</location>
        <topology evidence="1">Lipid-anchor</topology>
    </subcellularLocation>
</comment>
<proteinExistence type="inferred from homology"/>
<dbReference type="PROSITE" id="PS51257">
    <property type="entry name" value="PROKAR_LIPOPROTEIN"/>
    <property type="match status" value="1"/>
</dbReference>
<organism evidence="10 11">
    <name type="scientific">Paenibacillus phytohabitans</name>
    <dbReference type="NCBI Taxonomy" id="2654978"/>
    <lineage>
        <taxon>Bacteria</taxon>
        <taxon>Bacillati</taxon>
        <taxon>Bacillota</taxon>
        <taxon>Bacilli</taxon>
        <taxon>Bacillales</taxon>
        <taxon>Paenibacillaceae</taxon>
        <taxon>Paenibacillus</taxon>
    </lineage>
</organism>